<evidence type="ECO:0000256" key="14">
    <source>
        <dbReference type="RuleBase" id="RU000722"/>
    </source>
</evidence>
<dbReference type="InterPro" id="IPR003231">
    <property type="entry name" value="ACP"/>
</dbReference>
<keyword evidence="17" id="KW-1185">Reference proteome</keyword>
<dbReference type="NCBIfam" id="TIGR00517">
    <property type="entry name" value="acyl_carrier"/>
    <property type="match status" value="1"/>
</dbReference>
<evidence type="ECO:0000259" key="15">
    <source>
        <dbReference type="PROSITE" id="PS50075"/>
    </source>
</evidence>
<dbReference type="OrthoDB" id="448946at2759"/>
<dbReference type="NCBIfam" id="NF002148">
    <property type="entry name" value="PRK00982.1-2"/>
    <property type="match status" value="1"/>
</dbReference>
<reference evidence="16 17" key="1">
    <citation type="journal article" date="2012" name="Genome Biol.">
        <title>Genome and low-iron response of an oceanic diatom adapted to chronic iron limitation.</title>
        <authorList>
            <person name="Lommer M."/>
            <person name="Specht M."/>
            <person name="Roy A.S."/>
            <person name="Kraemer L."/>
            <person name="Andreson R."/>
            <person name="Gutowska M.A."/>
            <person name="Wolf J."/>
            <person name="Bergner S.V."/>
            <person name="Schilhabel M.B."/>
            <person name="Klostermeier U.C."/>
            <person name="Beiko R.G."/>
            <person name="Rosenstiel P."/>
            <person name="Hippler M."/>
            <person name="Laroche J."/>
        </authorList>
    </citation>
    <scope>NUCLEOTIDE SEQUENCE [LARGE SCALE GENOMIC DNA]</scope>
    <source>
        <strain evidence="16 17">CCMP1005</strain>
    </source>
</reference>
<comment type="function">
    <text evidence="14">Carrier of the growing fatty acid chain in fatty acid biosynthesis.</text>
</comment>
<keyword evidence="13 14" id="KW-0275">Fatty acid biosynthesis</keyword>
<evidence type="ECO:0000256" key="13">
    <source>
        <dbReference type="ARBA" id="ARBA00023160"/>
    </source>
</evidence>
<evidence type="ECO:0000256" key="5">
    <source>
        <dbReference type="ARBA" id="ARBA00022450"/>
    </source>
</evidence>
<organism evidence="16 17">
    <name type="scientific">Thalassiosira oceanica</name>
    <name type="common">Marine diatom</name>
    <dbReference type="NCBI Taxonomy" id="159749"/>
    <lineage>
        <taxon>Eukaryota</taxon>
        <taxon>Sar</taxon>
        <taxon>Stramenopiles</taxon>
        <taxon>Ochrophyta</taxon>
        <taxon>Bacillariophyta</taxon>
        <taxon>Coscinodiscophyceae</taxon>
        <taxon>Thalassiosirophycidae</taxon>
        <taxon>Thalassiosirales</taxon>
        <taxon>Thalassiosiraceae</taxon>
        <taxon>Thalassiosira</taxon>
    </lineage>
</organism>
<dbReference type="HAMAP" id="MF_01217">
    <property type="entry name" value="Acyl_carrier"/>
    <property type="match status" value="1"/>
</dbReference>
<evidence type="ECO:0000313" key="17">
    <source>
        <dbReference type="Proteomes" id="UP000266841"/>
    </source>
</evidence>
<keyword evidence="10" id="KW-0249">Electron transport</keyword>
<dbReference type="FunFam" id="1.10.1200.10:FF:000003">
    <property type="entry name" value="Acyl carrier protein"/>
    <property type="match status" value="1"/>
</dbReference>
<dbReference type="SUPFAM" id="SSF47336">
    <property type="entry name" value="ACP-like"/>
    <property type="match status" value="1"/>
</dbReference>
<dbReference type="GO" id="GO:0005739">
    <property type="term" value="C:mitochondrion"/>
    <property type="evidence" value="ECO:0007669"/>
    <property type="project" value="UniProtKB-SubCell"/>
</dbReference>
<keyword evidence="11" id="KW-0443">Lipid metabolism</keyword>
<dbReference type="EMBL" id="AGNL01005611">
    <property type="protein sequence ID" value="EJK72592.1"/>
    <property type="molecule type" value="Genomic_DNA"/>
</dbReference>
<evidence type="ECO:0000256" key="2">
    <source>
        <dbReference type="ARBA" id="ARBA00005194"/>
    </source>
</evidence>
<evidence type="ECO:0000313" key="16">
    <source>
        <dbReference type="EMBL" id="EJK72592.1"/>
    </source>
</evidence>
<evidence type="ECO:0000256" key="1">
    <source>
        <dbReference type="ARBA" id="ARBA00004173"/>
    </source>
</evidence>
<keyword evidence="4" id="KW-0813">Transport</keyword>
<comment type="similarity">
    <text evidence="3">Belongs to the acyl carrier protein (ACP) family.</text>
</comment>
<dbReference type="InterPro" id="IPR006162">
    <property type="entry name" value="Ppantetheine_attach_site"/>
</dbReference>
<dbReference type="eggNOG" id="KOG1748">
    <property type="taxonomic scope" value="Eukaryota"/>
</dbReference>
<evidence type="ECO:0000256" key="3">
    <source>
        <dbReference type="ARBA" id="ARBA00010930"/>
    </source>
</evidence>
<feature type="domain" description="Carrier" evidence="15">
    <location>
        <begin position="45"/>
        <end position="120"/>
    </location>
</feature>
<gene>
    <name evidence="16" type="ORF">THAOC_05862</name>
</gene>
<evidence type="ECO:0000256" key="6">
    <source>
        <dbReference type="ARBA" id="ARBA00022516"/>
    </source>
</evidence>
<dbReference type="PANTHER" id="PTHR20863:SF28">
    <property type="entry name" value="ACYL CARRIER PROTEIN, MITOCHONDRIAL"/>
    <property type="match status" value="1"/>
</dbReference>
<name>K0TMC7_THAOC</name>
<dbReference type="PROSITE" id="PS50075">
    <property type="entry name" value="CARRIER"/>
    <property type="match status" value="1"/>
</dbReference>
<proteinExistence type="inferred from homology"/>
<evidence type="ECO:0000256" key="12">
    <source>
        <dbReference type="ARBA" id="ARBA00023128"/>
    </source>
</evidence>
<dbReference type="InterPro" id="IPR036736">
    <property type="entry name" value="ACP-like_sf"/>
</dbReference>
<protein>
    <recommendedName>
        <fullName evidence="14">Acyl carrier protein</fullName>
    </recommendedName>
</protein>
<dbReference type="OMA" id="RFKTPRD"/>
<keyword evidence="6 14" id="KW-0444">Lipid biosynthesis</keyword>
<sequence>MFNAAARTASRFAARAAVSRGATAQHVQPSMMATRSFASTFLNPAEVQERILTVVKNFDKVDPAKVQADAKFGDDLGLDSLDAVEVVMAIEDEFAIEIPDAEADRIGSVGDAVEYIAAHPMAK</sequence>
<dbReference type="Proteomes" id="UP000266841">
    <property type="component" value="Unassembled WGS sequence"/>
</dbReference>
<evidence type="ECO:0000256" key="8">
    <source>
        <dbReference type="ARBA" id="ARBA00022832"/>
    </source>
</evidence>
<evidence type="ECO:0000256" key="11">
    <source>
        <dbReference type="ARBA" id="ARBA00023098"/>
    </source>
</evidence>
<evidence type="ECO:0000256" key="7">
    <source>
        <dbReference type="ARBA" id="ARBA00022553"/>
    </source>
</evidence>
<dbReference type="AlphaFoldDB" id="K0TMC7"/>
<dbReference type="Gene3D" id="1.10.1200.10">
    <property type="entry name" value="ACP-like"/>
    <property type="match status" value="1"/>
</dbReference>
<evidence type="ECO:0000256" key="10">
    <source>
        <dbReference type="ARBA" id="ARBA00022982"/>
    </source>
</evidence>
<dbReference type="GO" id="GO:0000035">
    <property type="term" value="F:acyl binding"/>
    <property type="evidence" value="ECO:0007669"/>
    <property type="project" value="TreeGrafter"/>
</dbReference>
<dbReference type="InterPro" id="IPR009081">
    <property type="entry name" value="PP-bd_ACP"/>
</dbReference>
<keyword evidence="7" id="KW-0597">Phosphoprotein</keyword>
<keyword evidence="8" id="KW-0276">Fatty acid metabolism</keyword>
<evidence type="ECO:0000256" key="4">
    <source>
        <dbReference type="ARBA" id="ARBA00022448"/>
    </source>
</evidence>
<dbReference type="Pfam" id="PF00550">
    <property type="entry name" value="PP-binding"/>
    <property type="match status" value="1"/>
</dbReference>
<keyword evidence="9" id="KW-0809">Transit peptide</keyword>
<comment type="subcellular location">
    <subcellularLocation>
        <location evidence="1">Mitochondrion</location>
    </subcellularLocation>
</comment>
<keyword evidence="12" id="KW-0496">Mitochondrion</keyword>
<comment type="caution">
    <text evidence="16">The sequence shown here is derived from an EMBL/GenBank/DDBJ whole genome shotgun (WGS) entry which is preliminary data.</text>
</comment>
<dbReference type="PANTHER" id="PTHR20863">
    <property type="entry name" value="ACYL CARRIER PROTEIN"/>
    <property type="match status" value="1"/>
</dbReference>
<dbReference type="GO" id="GO:0000036">
    <property type="term" value="F:acyl carrier activity"/>
    <property type="evidence" value="ECO:0007669"/>
    <property type="project" value="TreeGrafter"/>
</dbReference>
<evidence type="ECO:0000256" key="9">
    <source>
        <dbReference type="ARBA" id="ARBA00022946"/>
    </source>
</evidence>
<dbReference type="PROSITE" id="PS00012">
    <property type="entry name" value="PHOSPHOPANTETHEINE"/>
    <property type="match status" value="1"/>
</dbReference>
<comment type="pathway">
    <text evidence="2">Lipid metabolism; fatty acid biosynthesis.</text>
</comment>
<accession>K0TMC7</accession>
<keyword evidence="5 14" id="KW-0596">Phosphopantetheine</keyword>